<proteinExistence type="predicted"/>
<dbReference type="EMBL" id="JASCZI010121168">
    <property type="protein sequence ID" value="MED6160262.1"/>
    <property type="molecule type" value="Genomic_DNA"/>
</dbReference>
<reference evidence="1 2" key="1">
    <citation type="journal article" date="2023" name="Plants (Basel)">
        <title>Bridging the Gap: Combining Genomics and Transcriptomics Approaches to Understand Stylosanthes scabra, an Orphan Legume from the Brazilian Caatinga.</title>
        <authorList>
            <person name="Ferreira-Neto J.R.C."/>
            <person name="da Silva M.D."/>
            <person name="Binneck E."/>
            <person name="de Melo N.F."/>
            <person name="da Silva R.H."/>
            <person name="de Melo A.L.T.M."/>
            <person name="Pandolfi V."/>
            <person name="Bustamante F.O."/>
            <person name="Brasileiro-Vidal A.C."/>
            <person name="Benko-Iseppon A.M."/>
        </authorList>
    </citation>
    <scope>NUCLEOTIDE SEQUENCE [LARGE SCALE GENOMIC DNA]</scope>
    <source>
        <tissue evidence="1">Leaves</tissue>
    </source>
</reference>
<comment type="caution">
    <text evidence="1">The sequence shown here is derived from an EMBL/GenBank/DDBJ whole genome shotgun (WGS) entry which is preliminary data.</text>
</comment>
<accession>A0ABU6UG57</accession>
<evidence type="ECO:0000313" key="2">
    <source>
        <dbReference type="Proteomes" id="UP001341840"/>
    </source>
</evidence>
<evidence type="ECO:0000313" key="1">
    <source>
        <dbReference type="EMBL" id="MED6160262.1"/>
    </source>
</evidence>
<name>A0ABU6UG57_9FABA</name>
<keyword evidence="2" id="KW-1185">Reference proteome</keyword>
<organism evidence="1 2">
    <name type="scientific">Stylosanthes scabra</name>
    <dbReference type="NCBI Taxonomy" id="79078"/>
    <lineage>
        <taxon>Eukaryota</taxon>
        <taxon>Viridiplantae</taxon>
        <taxon>Streptophyta</taxon>
        <taxon>Embryophyta</taxon>
        <taxon>Tracheophyta</taxon>
        <taxon>Spermatophyta</taxon>
        <taxon>Magnoliopsida</taxon>
        <taxon>eudicotyledons</taxon>
        <taxon>Gunneridae</taxon>
        <taxon>Pentapetalae</taxon>
        <taxon>rosids</taxon>
        <taxon>fabids</taxon>
        <taxon>Fabales</taxon>
        <taxon>Fabaceae</taxon>
        <taxon>Papilionoideae</taxon>
        <taxon>50 kb inversion clade</taxon>
        <taxon>dalbergioids sensu lato</taxon>
        <taxon>Dalbergieae</taxon>
        <taxon>Pterocarpus clade</taxon>
        <taxon>Stylosanthes</taxon>
    </lineage>
</organism>
<protein>
    <submittedName>
        <fullName evidence="1">Uncharacterized protein</fullName>
    </submittedName>
</protein>
<gene>
    <name evidence="1" type="ORF">PIB30_049950</name>
</gene>
<sequence length="186" mass="20901">MRNVKEYTKCWWLCLEYIDEIQKVAIGGYLIDENKKLVVLLVDFISAGDKSIEMAVAVEVSFQFLLKELVAYLGEITFMIKWPQVVKWVDGKIASKGIEEEKVVSTYDMTNSKVVIMPVAEQIERLSKSIVCEALAPINMKDAKETILKVCQSTVGIRAMGATKVVVILQTKEMMEDALRSQTLGS</sequence>
<dbReference type="Proteomes" id="UP001341840">
    <property type="component" value="Unassembled WGS sequence"/>
</dbReference>